<comment type="caution">
    <text evidence="2">The sequence shown here is derived from an EMBL/GenBank/DDBJ whole genome shotgun (WGS) entry which is preliminary data.</text>
</comment>
<feature type="compositionally biased region" description="Polar residues" evidence="1">
    <location>
        <begin position="38"/>
        <end position="48"/>
    </location>
</feature>
<protein>
    <submittedName>
        <fullName evidence="2">Uncharacterized protein</fullName>
    </submittedName>
</protein>
<gene>
    <name evidence="2" type="ORF">TWF730_011324</name>
</gene>
<evidence type="ECO:0000313" key="2">
    <source>
        <dbReference type="EMBL" id="KAK6343735.1"/>
    </source>
</evidence>
<organism evidence="2 3">
    <name type="scientific">Orbilia blumenaviensis</name>
    <dbReference type="NCBI Taxonomy" id="1796055"/>
    <lineage>
        <taxon>Eukaryota</taxon>
        <taxon>Fungi</taxon>
        <taxon>Dikarya</taxon>
        <taxon>Ascomycota</taxon>
        <taxon>Pezizomycotina</taxon>
        <taxon>Orbiliomycetes</taxon>
        <taxon>Orbiliales</taxon>
        <taxon>Orbiliaceae</taxon>
        <taxon>Orbilia</taxon>
    </lineage>
</organism>
<dbReference type="Proteomes" id="UP001373714">
    <property type="component" value="Unassembled WGS sequence"/>
</dbReference>
<feature type="region of interest" description="Disordered" evidence="1">
    <location>
        <begin position="1"/>
        <end position="88"/>
    </location>
</feature>
<evidence type="ECO:0000313" key="3">
    <source>
        <dbReference type="Proteomes" id="UP001373714"/>
    </source>
</evidence>
<accession>A0AAV9UNH2</accession>
<proteinExistence type="predicted"/>
<reference evidence="2 3" key="1">
    <citation type="submission" date="2019-10" db="EMBL/GenBank/DDBJ databases">
        <authorList>
            <person name="Palmer J.M."/>
        </authorList>
    </citation>
    <scope>NUCLEOTIDE SEQUENCE [LARGE SCALE GENOMIC DNA]</scope>
    <source>
        <strain evidence="2 3">TWF730</strain>
    </source>
</reference>
<dbReference type="EMBL" id="JAVHNS010000009">
    <property type="protein sequence ID" value="KAK6343735.1"/>
    <property type="molecule type" value="Genomic_DNA"/>
</dbReference>
<keyword evidence="3" id="KW-1185">Reference proteome</keyword>
<sequence length="88" mass="9474">MDNQQQNNFIELTPPLSLTSQKQSVDNFDNDTTDQNQLPTSPYATTADESGKNGSGRSDEAGQTSRNIGAGDPTPGAGNSEEMWLRLN</sequence>
<dbReference type="AlphaFoldDB" id="A0AAV9UNH2"/>
<evidence type="ECO:0000256" key="1">
    <source>
        <dbReference type="SAM" id="MobiDB-lite"/>
    </source>
</evidence>
<feature type="compositionally biased region" description="Polar residues" evidence="1">
    <location>
        <begin position="1"/>
        <end position="25"/>
    </location>
</feature>
<name>A0AAV9UNH2_9PEZI</name>